<sequence>MSVEWEEQTALDDAHEERRTDATLSELFDAHTSTFFSALVRMRALDNPPESSPSLDTCEQLSRREQNPDTEDEFGTRDEASQAAEALRSSISRSREKQRVVTALVLAGEIAHAERVAKCMQQSVQLECPVMAGGCGSDDNYTPITCDSRLCPACMDRAMGRNIEKYLGQVEAMDYPTLLTLTIENVDDLKQGKEAIQGAFGRLRQRTIPTEGEQGEKRWGWLTGDDDGDPSDHYWKSALCAAGAHDLARRLQKRYVDEGRQIPWKELVEGGVYGIDILQTGENEDGSFNVHIHAICEMPYIPQA</sequence>
<dbReference type="RefSeq" id="WP_005041696.1">
    <property type="nucleotide sequence ID" value="NZ_AOME01000037.1"/>
</dbReference>
<feature type="non-terminal residue" evidence="2">
    <location>
        <position position="304"/>
    </location>
</feature>
<dbReference type="AlphaFoldDB" id="M0N8X9"/>
<dbReference type="OrthoDB" id="279633at2157"/>
<keyword evidence="3" id="KW-1185">Reference proteome</keyword>
<organism evidence="2 3">
    <name type="scientific">Halococcus salifodinae DSM 8989</name>
    <dbReference type="NCBI Taxonomy" id="1227456"/>
    <lineage>
        <taxon>Archaea</taxon>
        <taxon>Methanobacteriati</taxon>
        <taxon>Methanobacteriota</taxon>
        <taxon>Stenosarchaea group</taxon>
        <taxon>Halobacteria</taxon>
        <taxon>Halobacteriales</taxon>
        <taxon>Halococcaceae</taxon>
        <taxon>Halococcus</taxon>
    </lineage>
</organism>
<comment type="caution">
    <text evidence="2">The sequence shown here is derived from an EMBL/GenBank/DDBJ whole genome shotgun (WGS) entry which is preliminary data.</text>
</comment>
<proteinExistence type="predicted"/>
<feature type="region of interest" description="Disordered" evidence="1">
    <location>
        <begin position="46"/>
        <end position="82"/>
    </location>
</feature>
<gene>
    <name evidence="2" type="ORF">C450_06802</name>
</gene>
<protein>
    <submittedName>
        <fullName evidence="2">Uncharacterized protein</fullName>
    </submittedName>
</protein>
<evidence type="ECO:0000256" key="1">
    <source>
        <dbReference type="SAM" id="MobiDB-lite"/>
    </source>
</evidence>
<name>M0N8X9_9EURY</name>
<reference evidence="2 3" key="1">
    <citation type="journal article" date="2014" name="PLoS Genet.">
        <title>Phylogenetically driven sequencing of extremely halophilic archaea reveals strategies for static and dynamic osmo-response.</title>
        <authorList>
            <person name="Becker E.A."/>
            <person name="Seitzer P.M."/>
            <person name="Tritt A."/>
            <person name="Larsen D."/>
            <person name="Krusor M."/>
            <person name="Yao A.I."/>
            <person name="Wu D."/>
            <person name="Madern D."/>
            <person name="Eisen J.A."/>
            <person name="Darling A.E."/>
            <person name="Facciotti M.T."/>
        </authorList>
    </citation>
    <scope>NUCLEOTIDE SEQUENCE [LARGE SCALE GENOMIC DNA]</scope>
    <source>
        <strain evidence="2 3">DSM 8989</strain>
    </source>
</reference>
<dbReference type="Proteomes" id="UP000011625">
    <property type="component" value="Unassembled WGS sequence"/>
</dbReference>
<dbReference type="EMBL" id="AOME01000037">
    <property type="protein sequence ID" value="EMA54008.1"/>
    <property type="molecule type" value="Genomic_DNA"/>
</dbReference>
<accession>M0N8X9</accession>
<evidence type="ECO:0000313" key="3">
    <source>
        <dbReference type="Proteomes" id="UP000011625"/>
    </source>
</evidence>
<evidence type="ECO:0000313" key="2">
    <source>
        <dbReference type="EMBL" id="EMA54008.1"/>
    </source>
</evidence>